<dbReference type="InterPro" id="IPR016181">
    <property type="entry name" value="Acyl_CoA_acyltransferase"/>
</dbReference>
<keyword evidence="6" id="KW-1185">Reference proteome</keyword>
<evidence type="ECO:0000256" key="1">
    <source>
        <dbReference type="ARBA" id="ARBA00008694"/>
    </source>
</evidence>
<dbReference type="Proteomes" id="UP000887567">
    <property type="component" value="Unplaced"/>
</dbReference>
<dbReference type="OMA" id="PRDCSHI"/>
<dbReference type="GO" id="GO:0008080">
    <property type="term" value="F:N-acetyltransferase activity"/>
    <property type="evidence" value="ECO:0007669"/>
    <property type="project" value="TreeGrafter"/>
</dbReference>
<sequence>MDVPKQLYQVRKATKDDVPEIARLIKGLAEYLGETDRLKIGEAELTRDGFGERPLFHCLVAEELVPRIPVDEQEQRNSKPILGIAIYFFTYSTWEGSMLYLEDLFVIPFARGQGIGTTIMKALAKVAKENNCSRVQWMSPQGRPSVNFYHKLGAECLGDWFIFRLGQQKLDEITS</sequence>
<dbReference type="FunFam" id="3.40.630.30:FF:000064">
    <property type="entry name" value="GNAT family acetyltransferase"/>
    <property type="match status" value="1"/>
</dbReference>
<dbReference type="CDD" id="cd04301">
    <property type="entry name" value="NAT_SF"/>
    <property type="match status" value="1"/>
</dbReference>
<dbReference type="PANTHER" id="PTHR10545">
    <property type="entry name" value="DIAMINE N-ACETYLTRANSFERASE"/>
    <property type="match status" value="1"/>
</dbReference>
<dbReference type="InterPro" id="IPR000182">
    <property type="entry name" value="GNAT_dom"/>
</dbReference>
<evidence type="ECO:0000256" key="3">
    <source>
        <dbReference type="ARBA" id="ARBA00023315"/>
    </source>
</evidence>
<evidence type="ECO:0000313" key="6">
    <source>
        <dbReference type="Proteomes" id="UP000887567"/>
    </source>
</evidence>
<dbReference type="PROSITE" id="PS51186">
    <property type="entry name" value="GNAT"/>
    <property type="match status" value="1"/>
</dbReference>
<protein>
    <recommendedName>
        <fullName evidence="4">N-acetyltransferase domain-containing protein</fullName>
    </recommendedName>
</protein>
<organism evidence="5 6">
    <name type="scientific">Exaiptasia diaphana</name>
    <name type="common">Tropical sea anemone</name>
    <name type="synonym">Aiptasia pulchella</name>
    <dbReference type="NCBI Taxonomy" id="2652724"/>
    <lineage>
        <taxon>Eukaryota</taxon>
        <taxon>Metazoa</taxon>
        <taxon>Cnidaria</taxon>
        <taxon>Anthozoa</taxon>
        <taxon>Hexacorallia</taxon>
        <taxon>Actiniaria</taxon>
        <taxon>Aiptasiidae</taxon>
        <taxon>Exaiptasia</taxon>
    </lineage>
</organism>
<dbReference type="Pfam" id="PF00583">
    <property type="entry name" value="Acetyltransf_1"/>
    <property type="match status" value="1"/>
</dbReference>
<dbReference type="Gene3D" id="3.40.630.30">
    <property type="match status" value="1"/>
</dbReference>
<dbReference type="InterPro" id="IPR051016">
    <property type="entry name" value="Diverse_Substrate_AcTransf"/>
</dbReference>
<name>A0A913XEG6_EXADI</name>
<keyword evidence="2" id="KW-0808">Transferase</keyword>
<dbReference type="AlphaFoldDB" id="A0A913XEG6"/>
<evidence type="ECO:0000259" key="4">
    <source>
        <dbReference type="PROSITE" id="PS51186"/>
    </source>
</evidence>
<comment type="similarity">
    <text evidence="1">Belongs to the acetyltransferase family.</text>
</comment>
<accession>A0A913XEG6</accession>
<dbReference type="SUPFAM" id="SSF55729">
    <property type="entry name" value="Acyl-CoA N-acyltransferases (Nat)"/>
    <property type="match status" value="1"/>
</dbReference>
<dbReference type="RefSeq" id="XP_020903463.1">
    <property type="nucleotide sequence ID" value="XM_021047804.2"/>
</dbReference>
<dbReference type="OrthoDB" id="7305308at2759"/>
<proteinExistence type="inferred from homology"/>
<evidence type="ECO:0000313" key="5">
    <source>
        <dbReference type="EnsemblMetazoa" id="XP_020903463.1"/>
    </source>
</evidence>
<dbReference type="GeneID" id="110241881"/>
<evidence type="ECO:0000256" key="2">
    <source>
        <dbReference type="ARBA" id="ARBA00022679"/>
    </source>
</evidence>
<dbReference type="KEGG" id="epa:110241881"/>
<keyword evidence="3" id="KW-0012">Acyltransferase</keyword>
<feature type="domain" description="N-acetyltransferase" evidence="4">
    <location>
        <begin position="8"/>
        <end position="175"/>
    </location>
</feature>
<dbReference type="PANTHER" id="PTHR10545:SF29">
    <property type="entry name" value="GH14572P-RELATED"/>
    <property type="match status" value="1"/>
</dbReference>
<reference evidence="5" key="1">
    <citation type="submission" date="2022-11" db="UniProtKB">
        <authorList>
            <consortium name="EnsemblMetazoa"/>
        </authorList>
    </citation>
    <scope>IDENTIFICATION</scope>
</reference>
<dbReference type="EnsemblMetazoa" id="XM_021047804.2">
    <property type="protein sequence ID" value="XP_020903463.1"/>
    <property type="gene ID" value="LOC110241881"/>
</dbReference>